<sequence length="89" mass="9675">MAQHNFTDNDFKIAVSGLIDAIWGKGVVAANRPENVNDDVIQVVEDVVNSIKTCSKRMLAVDVTYNFLYTAPGSLREMMVGIIADMVGA</sequence>
<dbReference type="RefSeq" id="WP_123804124.1">
    <property type="nucleotide sequence ID" value="NZ_JBHSPY010000015.1"/>
</dbReference>
<dbReference type="AlphaFoldDB" id="A0A3N4MTJ4"/>
<evidence type="ECO:0000313" key="2">
    <source>
        <dbReference type="Proteomes" id="UP000272412"/>
    </source>
</evidence>
<proteinExistence type="predicted"/>
<gene>
    <name evidence="1" type="ORF">EGK74_06795</name>
</gene>
<organism evidence="1 2">
    <name type="scientific">Neisseria weixii</name>
    <dbReference type="NCBI Taxonomy" id="1853276"/>
    <lineage>
        <taxon>Bacteria</taxon>
        <taxon>Pseudomonadati</taxon>
        <taxon>Pseudomonadota</taxon>
        <taxon>Betaproteobacteria</taxon>
        <taxon>Neisseriales</taxon>
        <taxon>Neisseriaceae</taxon>
        <taxon>Neisseria</taxon>
    </lineage>
</organism>
<dbReference type="EMBL" id="RPFL01000016">
    <property type="protein sequence ID" value="RPD87021.1"/>
    <property type="molecule type" value="Genomic_DNA"/>
</dbReference>
<dbReference type="Proteomes" id="UP000272412">
    <property type="component" value="Unassembled WGS sequence"/>
</dbReference>
<comment type="caution">
    <text evidence="1">The sequence shown here is derived from an EMBL/GenBank/DDBJ whole genome shotgun (WGS) entry which is preliminary data.</text>
</comment>
<name>A0A3N4MTJ4_9NEIS</name>
<keyword evidence="2" id="KW-1185">Reference proteome</keyword>
<protein>
    <submittedName>
        <fullName evidence="1">Uncharacterized protein</fullName>
    </submittedName>
</protein>
<accession>A0A3N4MTJ4</accession>
<reference evidence="1 2" key="1">
    <citation type="submission" date="2018-11" db="EMBL/GenBank/DDBJ databases">
        <title>Neisseria weixii sp. nov. isolated from the rectal contents of plateau pika (Ochotona cruzoniae).</title>
        <authorList>
            <person name="Zhang G."/>
        </authorList>
    </citation>
    <scope>NUCLEOTIDE SEQUENCE [LARGE SCALE GENOMIC DNA]</scope>
    <source>
        <strain evidence="1 2">10009</strain>
    </source>
</reference>
<evidence type="ECO:0000313" key="1">
    <source>
        <dbReference type="EMBL" id="RPD87021.1"/>
    </source>
</evidence>